<dbReference type="Proteomes" id="UP001152320">
    <property type="component" value="Chromosome 5"/>
</dbReference>
<accession>A0A9Q1CBS7</accession>
<dbReference type="InterPro" id="IPR013761">
    <property type="entry name" value="SAM/pointed_sf"/>
</dbReference>
<feature type="region of interest" description="Disordered" evidence="3">
    <location>
        <begin position="277"/>
        <end position="354"/>
    </location>
</feature>
<evidence type="ECO:0000256" key="1">
    <source>
        <dbReference type="ARBA" id="ARBA00022737"/>
    </source>
</evidence>
<comment type="caution">
    <text evidence="5">The sequence shown here is derived from an EMBL/GenBank/DDBJ whole genome shotgun (WGS) entry which is preliminary data.</text>
</comment>
<dbReference type="InterPro" id="IPR001660">
    <property type="entry name" value="SAM"/>
</dbReference>
<evidence type="ECO:0000313" key="5">
    <source>
        <dbReference type="EMBL" id="KAJ8042401.1"/>
    </source>
</evidence>
<dbReference type="CDD" id="cd09487">
    <property type="entry name" value="SAM_superfamily"/>
    <property type="match status" value="2"/>
</dbReference>
<evidence type="ECO:0000256" key="2">
    <source>
        <dbReference type="ARBA" id="ARBA00023043"/>
    </source>
</evidence>
<sequence length="354" mass="39409">MNDIGVNNFLAPIGLGKYAKNFQNNGYDVESDFSYLGTPDLDVMGIKGEKDRTRILEAAICYQKSSQYELYRWLKDNGLDHYFPNFISYGITTLQELSKMDSTPECLRDLEILLPGHQARFRNALFFFSNTVPRLRKRQRIEEAEAATPEAIGYWGKPRALDGAKYDFLCVRAILRSIKPGGEQFHEEFMVDSGSDVVTARQELLDKLDLELIGTIQSRGVHSTVEKQLYKAMLVIGSEKVEIEVMAEPYESIGNRVMRRFRHLIDSSVHYWLPANKIVPSSSSGNSGETSNDTPDTDEEEEASGEETKKSSPGKTKEKKAEIPTEGSSPSQPGPSSSSSSKVETKGAGPSTTP</sequence>
<feature type="compositionally biased region" description="Low complexity" evidence="3">
    <location>
        <begin position="281"/>
        <end position="292"/>
    </location>
</feature>
<dbReference type="PROSITE" id="PS50105">
    <property type="entry name" value="SAM_DOMAIN"/>
    <property type="match status" value="1"/>
</dbReference>
<dbReference type="Pfam" id="PF00536">
    <property type="entry name" value="SAM_1"/>
    <property type="match status" value="1"/>
</dbReference>
<dbReference type="SMART" id="SM00454">
    <property type="entry name" value="SAM"/>
    <property type="match status" value="2"/>
</dbReference>
<keyword evidence="1" id="KW-0677">Repeat</keyword>
<dbReference type="Pfam" id="PF07647">
    <property type="entry name" value="SAM_2"/>
    <property type="match status" value="1"/>
</dbReference>
<gene>
    <name evidence="5" type="ORF">HOLleu_13449</name>
</gene>
<dbReference type="OrthoDB" id="1919336at2759"/>
<name>A0A9Q1CBS7_HOLLE</name>
<evidence type="ECO:0000259" key="4">
    <source>
        <dbReference type="PROSITE" id="PS50105"/>
    </source>
</evidence>
<keyword evidence="6" id="KW-1185">Reference proteome</keyword>
<dbReference type="EMBL" id="JAIZAY010000005">
    <property type="protein sequence ID" value="KAJ8042401.1"/>
    <property type="molecule type" value="Genomic_DNA"/>
</dbReference>
<dbReference type="Gene3D" id="1.10.150.50">
    <property type="entry name" value="Transcription Factor, Ets-1"/>
    <property type="match status" value="2"/>
</dbReference>
<dbReference type="AlphaFoldDB" id="A0A9Q1CBS7"/>
<evidence type="ECO:0000313" key="6">
    <source>
        <dbReference type="Proteomes" id="UP001152320"/>
    </source>
</evidence>
<dbReference type="PANTHER" id="PTHR24174:SF16">
    <property type="entry name" value="CASKIN-2"/>
    <property type="match status" value="1"/>
</dbReference>
<proteinExistence type="predicted"/>
<protein>
    <recommendedName>
        <fullName evidence="4">SAM domain-containing protein</fullName>
    </recommendedName>
</protein>
<feature type="compositionally biased region" description="Basic and acidic residues" evidence="3">
    <location>
        <begin position="306"/>
        <end position="323"/>
    </location>
</feature>
<feature type="compositionally biased region" description="Acidic residues" evidence="3">
    <location>
        <begin position="295"/>
        <end position="305"/>
    </location>
</feature>
<keyword evidence="2" id="KW-0040">ANK repeat</keyword>
<dbReference type="SUPFAM" id="SSF47769">
    <property type="entry name" value="SAM/Pointed domain"/>
    <property type="match status" value="2"/>
</dbReference>
<feature type="compositionally biased region" description="Low complexity" evidence="3">
    <location>
        <begin position="327"/>
        <end position="341"/>
    </location>
</feature>
<feature type="domain" description="SAM" evidence="4">
    <location>
        <begin position="65"/>
        <end position="125"/>
    </location>
</feature>
<dbReference type="InterPro" id="IPR033635">
    <property type="entry name" value="ANKS1/Caskin"/>
</dbReference>
<reference evidence="5" key="1">
    <citation type="submission" date="2021-10" db="EMBL/GenBank/DDBJ databases">
        <title>Tropical sea cucumber genome reveals ecological adaptation and Cuvierian tubules defense mechanism.</title>
        <authorList>
            <person name="Chen T."/>
        </authorList>
    </citation>
    <scope>NUCLEOTIDE SEQUENCE</scope>
    <source>
        <strain evidence="5">Nanhai2018</strain>
        <tissue evidence="5">Muscle</tissue>
    </source>
</reference>
<organism evidence="5 6">
    <name type="scientific">Holothuria leucospilota</name>
    <name type="common">Black long sea cucumber</name>
    <name type="synonym">Mertensiothuria leucospilota</name>
    <dbReference type="NCBI Taxonomy" id="206669"/>
    <lineage>
        <taxon>Eukaryota</taxon>
        <taxon>Metazoa</taxon>
        <taxon>Echinodermata</taxon>
        <taxon>Eleutherozoa</taxon>
        <taxon>Echinozoa</taxon>
        <taxon>Holothuroidea</taxon>
        <taxon>Aspidochirotacea</taxon>
        <taxon>Aspidochirotida</taxon>
        <taxon>Holothuriidae</taxon>
        <taxon>Holothuria</taxon>
    </lineage>
</organism>
<dbReference type="PANTHER" id="PTHR24174">
    <property type="entry name" value="ANKYRIN REPEAT AND STERILE ALPHA MOTIF DOMAIN-CONTAINING PROTEIN 1"/>
    <property type="match status" value="1"/>
</dbReference>
<evidence type="ECO:0000256" key="3">
    <source>
        <dbReference type="SAM" id="MobiDB-lite"/>
    </source>
</evidence>